<dbReference type="EnsemblMetazoa" id="XM_003251457">
    <property type="protein sequence ID" value="XP_003251505"/>
    <property type="gene ID" value="LOC100578966"/>
</dbReference>
<accession>A0A7M7GFC1</accession>
<evidence type="ECO:0000256" key="5">
    <source>
        <dbReference type="SAM" id="SignalP"/>
    </source>
</evidence>
<dbReference type="SMART" id="SM00369">
    <property type="entry name" value="LRR_TYP"/>
    <property type="match status" value="10"/>
</dbReference>
<feature type="signal peptide" evidence="5">
    <location>
        <begin position="1"/>
        <end position="20"/>
    </location>
</feature>
<gene>
    <name evidence="8" type="primary">LOC100578966</name>
</gene>
<keyword evidence="1" id="KW-0433">Leucine-rich repeat</keyword>
<dbReference type="RefSeq" id="XP_003251505.4">
    <property type="nucleotide sequence ID" value="XM_003251457.4"/>
</dbReference>
<keyword evidence="4" id="KW-1133">Transmembrane helix</keyword>
<dbReference type="GeneID" id="100578966"/>
<dbReference type="Proteomes" id="UP000005203">
    <property type="component" value="Linkage group LG1"/>
</dbReference>
<keyword evidence="3" id="KW-0677">Repeat</keyword>
<keyword evidence="4" id="KW-0472">Membrane</keyword>
<proteinExistence type="predicted"/>
<evidence type="ECO:0000313" key="7">
    <source>
        <dbReference type="Proteomes" id="UP000005203"/>
    </source>
</evidence>
<dbReference type="PANTHER" id="PTHR24373">
    <property type="entry name" value="SLIT RELATED LEUCINE-RICH REPEAT NEURONAL PROTEIN"/>
    <property type="match status" value="1"/>
</dbReference>
<name>A0A7M7GFC1_APIME</name>
<keyword evidence="7" id="KW-1185">Reference proteome</keyword>
<evidence type="ECO:0000313" key="8">
    <source>
        <dbReference type="RefSeq" id="XP_003251505.4"/>
    </source>
</evidence>
<dbReference type="Pfam" id="PF13855">
    <property type="entry name" value="LRR_8"/>
    <property type="match status" value="1"/>
</dbReference>
<organism evidence="6">
    <name type="scientific">Apis mellifera</name>
    <name type="common">Honeybee</name>
    <dbReference type="NCBI Taxonomy" id="7460"/>
    <lineage>
        <taxon>Eukaryota</taxon>
        <taxon>Metazoa</taxon>
        <taxon>Ecdysozoa</taxon>
        <taxon>Arthropoda</taxon>
        <taxon>Hexapoda</taxon>
        <taxon>Insecta</taxon>
        <taxon>Pterygota</taxon>
        <taxon>Neoptera</taxon>
        <taxon>Endopterygota</taxon>
        <taxon>Hymenoptera</taxon>
        <taxon>Apocrita</taxon>
        <taxon>Aculeata</taxon>
        <taxon>Apoidea</taxon>
        <taxon>Anthophila</taxon>
        <taxon>Apidae</taxon>
        <taxon>Apis</taxon>
    </lineage>
</organism>
<keyword evidence="2 5" id="KW-0732">Signal</keyword>
<accession>A0A8B6XY90</accession>
<evidence type="ECO:0000256" key="2">
    <source>
        <dbReference type="ARBA" id="ARBA00022729"/>
    </source>
</evidence>
<feature type="transmembrane region" description="Helical" evidence="4">
    <location>
        <begin position="506"/>
        <end position="528"/>
    </location>
</feature>
<evidence type="ECO:0000256" key="1">
    <source>
        <dbReference type="ARBA" id="ARBA00022614"/>
    </source>
</evidence>
<evidence type="ECO:0000256" key="3">
    <source>
        <dbReference type="ARBA" id="ARBA00022737"/>
    </source>
</evidence>
<dbReference type="AlphaFoldDB" id="A0A7M7GFC1"/>
<protein>
    <submittedName>
        <fullName evidence="8">Toll-like receptor 6</fullName>
    </submittedName>
</protein>
<reference evidence="6" key="1">
    <citation type="submission" date="2021-01" db="UniProtKB">
        <authorList>
            <consortium name="EnsemblMetazoa"/>
        </authorList>
    </citation>
    <scope>IDENTIFICATION</scope>
    <source>
        <strain evidence="6">DH4</strain>
    </source>
</reference>
<feature type="chain" id="PRO_5044659356" evidence="5">
    <location>
        <begin position="21"/>
        <end position="543"/>
    </location>
</feature>
<dbReference type="Pfam" id="PF00560">
    <property type="entry name" value="LRR_1"/>
    <property type="match status" value="2"/>
</dbReference>
<evidence type="ECO:0000256" key="4">
    <source>
        <dbReference type="SAM" id="Phobius"/>
    </source>
</evidence>
<dbReference type="InterPro" id="IPR050328">
    <property type="entry name" value="Dev_Immune_Receptor"/>
</dbReference>
<dbReference type="OrthoDB" id="1600340at2759"/>
<dbReference type="SMART" id="SM00365">
    <property type="entry name" value="LRR_SD22"/>
    <property type="match status" value="4"/>
</dbReference>
<dbReference type="InterPro" id="IPR003591">
    <property type="entry name" value="Leu-rich_rpt_typical-subtyp"/>
</dbReference>
<reference evidence="7" key="3">
    <citation type="submission" date="2025-05" db="UniProtKB">
        <authorList>
            <consortium name="RefSeq"/>
        </authorList>
    </citation>
    <scope>NUCLEOTIDE SEQUENCE [LARGE SCALE GENOMIC DNA]</scope>
    <source>
        <strain evidence="7">DH4</strain>
    </source>
</reference>
<dbReference type="SUPFAM" id="SSF52058">
    <property type="entry name" value="L domain-like"/>
    <property type="match status" value="2"/>
</dbReference>
<dbReference type="PROSITE" id="PS51450">
    <property type="entry name" value="LRR"/>
    <property type="match status" value="3"/>
</dbReference>
<dbReference type="Gene3D" id="3.80.10.10">
    <property type="entry name" value="Ribonuclease Inhibitor"/>
    <property type="match status" value="4"/>
</dbReference>
<evidence type="ECO:0000313" key="6">
    <source>
        <dbReference type="EnsemblMetazoa" id="XP_003251505"/>
    </source>
</evidence>
<dbReference type="KEGG" id="ame:100578966"/>
<dbReference type="InterPro" id="IPR032675">
    <property type="entry name" value="LRR_dom_sf"/>
</dbReference>
<reference evidence="8" key="2">
    <citation type="submission" date="2025-04" db="UniProtKB">
        <authorList>
            <consortium name="RefSeq"/>
        </authorList>
    </citation>
    <scope>IDENTIFICATION</scope>
    <source>
        <strain evidence="8">DH4</strain>
        <tissue evidence="8">Whole body</tissue>
    </source>
</reference>
<dbReference type="PANTHER" id="PTHR24373:SF275">
    <property type="entry name" value="TIR DOMAIN-CONTAINING PROTEIN"/>
    <property type="match status" value="1"/>
</dbReference>
<keyword evidence="4" id="KW-0812">Transmembrane</keyword>
<dbReference type="SMART" id="SM00364">
    <property type="entry name" value="LRR_BAC"/>
    <property type="match status" value="4"/>
</dbReference>
<dbReference type="InterPro" id="IPR001611">
    <property type="entry name" value="Leu-rich_rpt"/>
</dbReference>
<dbReference type="PRINTS" id="PR00019">
    <property type="entry name" value="LEURICHRPT"/>
</dbReference>
<sequence length="543" mass="62911">MIYLYLIGFCFLWMIQNSICSICSICSCSVNEELQINCHGKYLRNNDMLNFDLLLNNYQELNKLILSKNNIVDVPKNFFKKLKCLKNLDLSENNIEKIYITMFIDLNNLEDLNLSKNVLRTFDNSLLEILPTMVSLNLSYNHINSVEHTMNQTILKINMLDLSHNNISSLPKKFSELLINLQYLDLSFNRIQSLQDCNLIHLNSLKVLYVNNNFLVTLNIQILPKTLIKLYIGYNQIMEINNLSHIEVLSIEHNKISQLYSNLTVNSLQYMNISGNILSSFPNILFKNLKILDISNNKFTYIPEEISIKNFPLLLQLKVNKNPIQNLTILSDLKLNSFDASNINKLKSIEKDTLANLRSLSKNCINITISNNKMLTFIHEDALKHMNLCSLDLSNNQFSYVTRKLIVHNNSLSTYNINLQGNPFKCNCTLQWMLNDLVPKLYIVHPHLLDDLRCSWPIQISNMRMVHWYGWKNQIFCNTSIFNENFSINVASIMTSETIKLDSSPGLLIVMGIAITVLTILILIGIIWTQRIAIKRRRVNRKF</sequence>